<evidence type="ECO:0000256" key="1">
    <source>
        <dbReference type="SAM" id="MobiDB-lite"/>
    </source>
</evidence>
<name>A0A4R8V546_9MICO</name>
<protein>
    <submittedName>
        <fullName evidence="2">Uncharacterized protein</fullName>
    </submittedName>
</protein>
<accession>A0A4R8V546</accession>
<gene>
    <name evidence="2" type="ORF">E3O06_01680</name>
</gene>
<sequence length="170" mass="18497">MTTPGPTAEPDQAGVPDGSGRRLRPAAHPSADVVSDQLARSVQATHIAWARMGAEFGLLTSSQVAEVLGARPSNRMLASRKRAAHLITGIVRGNAVLYPGFQFDRVHGKILPLMGRLIGLAMANGWTEHDLLLWLCGPNTSFKEEDRPVDHFHDPDSVIAAARNEFETQW</sequence>
<feature type="region of interest" description="Disordered" evidence="1">
    <location>
        <begin position="1"/>
        <end position="30"/>
    </location>
</feature>
<dbReference type="OrthoDB" id="4726228at2"/>
<dbReference type="AlphaFoldDB" id="A0A4R8V546"/>
<comment type="caution">
    <text evidence="2">The sequence shown here is derived from an EMBL/GenBank/DDBJ whole genome shotgun (WGS) entry which is preliminary data.</text>
</comment>
<dbReference type="RefSeq" id="WP_134501305.1">
    <property type="nucleotide sequence ID" value="NZ_SOEY01000004.1"/>
</dbReference>
<keyword evidence="3" id="KW-1185">Reference proteome</keyword>
<evidence type="ECO:0000313" key="3">
    <source>
        <dbReference type="Proteomes" id="UP000298173"/>
    </source>
</evidence>
<proteinExistence type="predicted"/>
<dbReference type="EMBL" id="SOEY01000004">
    <property type="protein sequence ID" value="TFB76740.1"/>
    <property type="molecule type" value="Genomic_DNA"/>
</dbReference>
<reference evidence="2 3" key="1">
    <citation type="submission" date="2019-03" db="EMBL/GenBank/DDBJ databases">
        <title>Genomics of glacier-inhabiting Cryobacterium strains.</title>
        <authorList>
            <person name="Liu Q."/>
            <person name="Xin Y.-H."/>
        </authorList>
    </citation>
    <scope>NUCLEOTIDE SEQUENCE [LARGE SCALE GENOMIC DNA]</scope>
    <source>
        <strain evidence="2 3">HLT2-23</strain>
    </source>
</reference>
<evidence type="ECO:0000313" key="2">
    <source>
        <dbReference type="EMBL" id="TFB76740.1"/>
    </source>
</evidence>
<dbReference type="Proteomes" id="UP000298173">
    <property type="component" value="Unassembled WGS sequence"/>
</dbReference>
<organism evidence="2 3">
    <name type="scientific">Cryobacterium glaciale</name>
    <dbReference type="NCBI Taxonomy" id="1259145"/>
    <lineage>
        <taxon>Bacteria</taxon>
        <taxon>Bacillati</taxon>
        <taxon>Actinomycetota</taxon>
        <taxon>Actinomycetes</taxon>
        <taxon>Micrococcales</taxon>
        <taxon>Microbacteriaceae</taxon>
        <taxon>Cryobacterium</taxon>
    </lineage>
</organism>